<dbReference type="InterPro" id="IPR002559">
    <property type="entry name" value="Transposase_11"/>
</dbReference>
<evidence type="ECO:0000313" key="4">
    <source>
        <dbReference type="Proteomes" id="UP000241120"/>
    </source>
</evidence>
<dbReference type="Proteomes" id="UP000241120">
    <property type="component" value="Unassembled WGS sequence"/>
</dbReference>
<reference evidence="3 4" key="1">
    <citation type="submission" date="2017-04" db="EMBL/GenBank/DDBJ databases">
        <title>Novel microbial lineages endemic to geothermal iron-oxide mats fill important gaps in the evolutionary history of Archaea.</title>
        <authorList>
            <person name="Jay Z.J."/>
            <person name="Beam J.P."/>
            <person name="Dlakic M."/>
            <person name="Rusch D.B."/>
            <person name="Kozubal M.A."/>
            <person name="Inskeep W.P."/>
        </authorList>
    </citation>
    <scope>NUCLEOTIDE SEQUENCE [LARGE SCALE GENOMIC DNA]</scope>
    <source>
        <strain evidence="3">ECH_B_1</strain>
    </source>
</reference>
<keyword evidence="1" id="KW-0812">Transmembrane</keyword>
<organism evidence="3 4">
    <name type="scientific">Candidatus Marsarchaeota G2 archaeon ECH_B_1</name>
    <dbReference type="NCBI Taxonomy" id="1978159"/>
    <lineage>
        <taxon>Archaea</taxon>
        <taxon>Candidatus Marsarchaeota</taxon>
        <taxon>Candidatus Marsarchaeota group 2</taxon>
    </lineage>
</organism>
<evidence type="ECO:0000256" key="1">
    <source>
        <dbReference type="SAM" id="Phobius"/>
    </source>
</evidence>
<dbReference type="Pfam" id="PF01609">
    <property type="entry name" value="DDE_Tnp_1"/>
    <property type="match status" value="1"/>
</dbReference>
<dbReference type="SUPFAM" id="SSF53098">
    <property type="entry name" value="Ribonuclease H-like"/>
    <property type="match status" value="1"/>
</dbReference>
<dbReference type="AlphaFoldDB" id="A0A2R6BJ73"/>
<feature type="transmembrane region" description="Helical" evidence="1">
    <location>
        <begin position="300"/>
        <end position="319"/>
    </location>
</feature>
<accession>A0A2R6BJ73</accession>
<dbReference type="PANTHER" id="PTHR33252:SF2">
    <property type="entry name" value="TRANSPOSASE IS4-LIKE DOMAIN-CONTAINING PROTEIN"/>
    <property type="match status" value="1"/>
</dbReference>
<dbReference type="GO" id="GO:0003677">
    <property type="term" value="F:DNA binding"/>
    <property type="evidence" value="ECO:0007669"/>
    <property type="project" value="InterPro"/>
</dbReference>
<sequence length="340" mass="39438">MRPNRKLVRKLYKLCSKALHDKLGINFAKNSKHKDMIKPLIYISINNASAESLKYTKGFPSPDTLLRRLESLNLSHVVDALNSANRVILTGHAKDGMKMAIDFIEEPYYGKLDMYVTRSKYKSGTDRSHTFATISVVGKDEKERLTLYSLPVTMLDTKEDIVKKLLENSPRPSVLMMDRGFFKTEIIIKLLESMGISFIMPAVRNERIKRILNEFAKGNIPSVIEYEMGSKVYLIIARKKGSREEDKPVDKFIAFVTNIKFDDPRRIVDIISEEYRYRWGIETSYRVEDGFEAKTTSRNFTLRVIYFMLSIILYNLWILTRVEVQGTALTVFFFKHIVKM</sequence>
<dbReference type="EMBL" id="NEXG01000054">
    <property type="protein sequence ID" value="PSN98661.1"/>
    <property type="molecule type" value="Genomic_DNA"/>
</dbReference>
<dbReference type="GO" id="GO:0006313">
    <property type="term" value="P:DNA transposition"/>
    <property type="evidence" value="ECO:0007669"/>
    <property type="project" value="InterPro"/>
</dbReference>
<keyword evidence="1" id="KW-0472">Membrane</keyword>
<evidence type="ECO:0000313" key="3">
    <source>
        <dbReference type="EMBL" id="PSN98661.1"/>
    </source>
</evidence>
<feature type="domain" description="Transposase IS4-like" evidence="2">
    <location>
        <begin position="159"/>
        <end position="316"/>
    </location>
</feature>
<dbReference type="InterPro" id="IPR012337">
    <property type="entry name" value="RNaseH-like_sf"/>
</dbReference>
<gene>
    <name evidence="3" type="ORF">B9Q05_12595</name>
</gene>
<keyword evidence="1" id="KW-1133">Transmembrane helix</keyword>
<dbReference type="PANTHER" id="PTHR33252">
    <property type="entry name" value="THIRD ORF IN TRANSPOSON ISC1160"/>
    <property type="match status" value="1"/>
</dbReference>
<comment type="caution">
    <text evidence="3">The sequence shown here is derived from an EMBL/GenBank/DDBJ whole genome shotgun (WGS) entry which is preliminary data.</text>
</comment>
<proteinExistence type="predicted"/>
<name>A0A2R6BJ73_9ARCH</name>
<protein>
    <recommendedName>
        <fullName evidence="2">Transposase IS4-like domain-containing protein</fullName>
    </recommendedName>
</protein>
<evidence type="ECO:0000259" key="2">
    <source>
        <dbReference type="Pfam" id="PF01609"/>
    </source>
</evidence>
<dbReference type="GO" id="GO:0004803">
    <property type="term" value="F:transposase activity"/>
    <property type="evidence" value="ECO:0007669"/>
    <property type="project" value="InterPro"/>
</dbReference>